<dbReference type="Gene3D" id="2.10.260.10">
    <property type="match status" value="1"/>
</dbReference>
<reference evidence="2 3" key="1">
    <citation type="submission" date="2016-04" db="EMBL/GenBank/DDBJ databases">
        <title>Acidithiobacillus ferrooxidans genome sequencing and assembly.</title>
        <authorList>
            <person name="Zhou Z."/>
        </authorList>
    </citation>
    <scope>NUCLEOTIDE SEQUENCE [LARGE SCALE GENOMIC DNA]</scope>
    <source>
        <strain evidence="2 3">BY0502</strain>
    </source>
</reference>
<organism evidence="2 3">
    <name type="scientific">Acidithiobacillus ferrooxidans</name>
    <name type="common">Thiobacillus ferrooxidans</name>
    <dbReference type="NCBI Taxonomy" id="920"/>
    <lineage>
        <taxon>Bacteria</taxon>
        <taxon>Pseudomonadati</taxon>
        <taxon>Pseudomonadota</taxon>
        <taxon>Acidithiobacillia</taxon>
        <taxon>Acidithiobacillales</taxon>
        <taxon>Acidithiobacillaceae</taxon>
        <taxon>Acidithiobacillus</taxon>
    </lineage>
</organism>
<gene>
    <name evidence="2" type="ORF">A4H96_01460</name>
</gene>
<dbReference type="Pfam" id="PF04014">
    <property type="entry name" value="MazE_antitoxin"/>
    <property type="match status" value="1"/>
</dbReference>
<proteinExistence type="predicted"/>
<dbReference type="OrthoDB" id="9795766at2"/>
<accession>A0A179BQE4</accession>
<comment type="caution">
    <text evidence="2">The sequence shown here is derived from an EMBL/GenBank/DDBJ whole genome shotgun (WGS) entry which is preliminary data.</text>
</comment>
<dbReference type="InterPro" id="IPR037914">
    <property type="entry name" value="SpoVT-AbrB_sf"/>
</dbReference>
<dbReference type="AlphaFoldDB" id="A0A179BQE4"/>
<keyword evidence="3" id="KW-1185">Reference proteome</keyword>
<evidence type="ECO:0000313" key="3">
    <source>
        <dbReference type="Proteomes" id="UP000078302"/>
    </source>
</evidence>
<dbReference type="SUPFAM" id="SSF89447">
    <property type="entry name" value="AbrB/MazE/MraZ-like"/>
    <property type="match status" value="1"/>
</dbReference>
<protein>
    <submittedName>
        <fullName evidence="2">ChpB-ChpS toxin-antitoxin system antitoxin</fullName>
    </submittedName>
</protein>
<dbReference type="RefSeq" id="WP_064217943.1">
    <property type="nucleotide sequence ID" value="NZ_LVXZ01000013.1"/>
</dbReference>
<dbReference type="InterPro" id="IPR007159">
    <property type="entry name" value="SpoVT-AbrB_dom"/>
</dbReference>
<evidence type="ECO:0000313" key="2">
    <source>
        <dbReference type="EMBL" id="OAP93254.1"/>
    </source>
</evidence>
<dbReference type="Proteomes" id="UP000078302">
    <property type="component" value="Unassembled WGS sequence"/>
</dbReference>
<name>A0A179BQE4_ACIFR</name>
<sequence length="83" mass="9058">MEVVLRKYGNSTVAVLPPPVLKDLRLSAGQSMTLVTTEDGKIVLARKRKYVLADMIAQCDLKAPPPADLALWNAAKPVGQEVW</sequence>
<dbReference type="EMBL" id="LVXZ01000013">
    <property type="protein sequence ID" value="OAP93254.1"/>
    <property type="molecule type" value="Genomic_DNA"/>
</dbReference>
<evidence type="ECO:0000259" key="1">
    <source>
        <dbReference type="Pfam" id="PF04014"/>
    </source>
</evidence>
<feature type="domain" description="SpoVT-AbrB" evidence="1">
    <location>
        <begin position="6"/>
        <end position="49"/>
    </location>
</feature>
<dbReference type="GO" id="GO:0003677">
    <property type="term" value="F:DNA binding"/>
    <property type="evidence" value="ECO:0007669"/>
    <property type="project" value="InterPro"/>
</dbReference>